<feature type="binding site" evidence="7">
    <location>
        <position position="242"/>
    </location>
    <ligand>
        <name>Mg(2+)</name>
        <dbReference type="ChEBI" id="CHEBI:18420"/>
    </ligand>
</feature>
<gene>
    <name evidence="7" type="primary">glmM</name>
    <name evidence="14" type="ORF">HMPREF3195_00109</name>
</gene>
<dbReference type="NCBIfam" id="NF008139">
    <property type="entry name" value="PRK10887.1"/>
    <property type="match status" value="1"/>
</dbReference>
<reference evidence="14 15" key="1">
    <citation type="submission" date="2016-02" db="EMBL/GenBank/DDBJ databases">
        <authorList>
            <person name="Wen L."/>
            <person name="He K."/>
            <person name="Yang H."/>
        </authorList>
    </citation>
    <scope>NUCLEOTIDE SEQUENCE [LARGE SCALE GENOMIC DNA]</scope>
    <source>
        <strain evidence="14 15">MJR8628A</strain>
    </source>
</reference>
<keyword evidence="5 7" id="KW-0413">Isomerase</keyword>
<dbReference type="RefSeq" id="WP_002844162.1">
    <property type="nucleotide sequence ID" value="NZ_CAMPYD010000021.1"/>
</dbReference>
<dbReference type="InterPro" id="IPR005845">
    <property type="entry name" value="A-D-PHexomutase_a/b/a-II"/>
</dbReference>
<organism evidence="14 15">
    <name type="scientific">Peptostreptococcus anaerobius</name>
    <dbReference type="NCBI Taxonomy" id="1261"/>
    <lineage>
        <taxon>Bacteria</taxon>
        <taxon>Bacillati</taxon>
        <taxon>Bacillota</taxon>
        <taxon>Clostridia</taxon>
        <taxon>Peptostreptococcales</taxon>
        <taxon>Peptostreptococcaceae</taxon>
        <taxon>Peptostreptococcus</taxon>
    </lineage>
</organism>
<protein>
    <recommendedName>
        <fullName evidence="7 9">Phosphoglucosamine mutase</fullName>
        <ecNumber evidence="7 9">5.4.2.10</ecNumber>
    </recommendedName>
</protein>
<dbReference type="Pfam" id="PF02879">
    <property type="entry name" value="PGM_PMM_II"/>
    <property type="match status" value="1"/>
</dbReference>
<evidence type="ECO:0000256" key="5">
    <source>
        <dbReference type="ARBA" id="ARBA00023235"/>
    </source>
</evidence>
<dbReference type="Gene3D" id="3.40.120.10">
    <property type="entry name" value="Alpha-D-Glucose-1,6-Bisphosphate, subunit A, domain 3"/>
    <property type="match status" value="3"/>
</dbReference>
<dbReference type="GO" id="GO:0004615">
    <property type="term" value="F:phosphomannomutase activity"/>
    <property type="evidence" value="ECO:0007669"/>
    <property type="project" value="TreeGrafter"/>
</dbReference>
<dbReference type="AlphaFoldDB" id="A0A135YZA8"/>
<comment type="cofactor">
    <cofactor evidence="7">
        <name>Mg(2+)</name>
        <dbReference type="ChEBI" id="CHEBI:18420"/>
    </cofactor>
    <text evidence="7">Binds 1 Mg(2+) ion per subunit.</text>
</comment>
<evidence type="ECO:0000256" key="2">
    <source>
        <dbReference type="ARBA" id="ARBA00022553"/>
    </source>
</evidence>
<evidence type="ECO:0000256" key="9">
    <source>
        <dbReference type="RuleBase" id="RU004327"/>
    </source>
</evidence>
<dbReference type="InterPro" id="IPR036900">
    <property type="entry name" value="A-D-PHexomutase_C_sf"/>
</dbReference>
<evidence type="ECO:0000259" key="10">
    <source>
        <dbReference type="Pfam" id="PF00408"/>
    </source>
</evidence>
<dbReference type="InterPro" id="IPR005846">
    <property type="entry name" value="A-D-PHexomutase_a/b/a-III"/>
</dbReference>
<dbReference type="PANTHER" id="PTHR42946">
    <property type="entry name" value="PHOSPHOHEXOSE MUTASE"/>
    <property type="match status" value="1"/>
</dbReference>
<keyword evidence="2 7" id="KW-0597">Phosphoprotein</keyword>
<feature type="binding site" evidence="7">
    <location>
        <position position="240"/>
    </location>
    <ligand>
        <name>Mg(2+)</name>
        <dbReference type="ChEBI" id="CHEBI:18420"/>
    </ligand>
</feature>
<evidence type="ECO:0000313" key="15">
    <source>
        <dbReference type="Proteomes" id="UP000070326"/>
    </source>
</evidence>
<dbReference type="Gene3D" id="3.30.310.50">
    <property type="entry name" value="Alpha-D-phosphohexomutase, C-terminal domain"/>
    <property type="match status" value="1"/>
</dbReference>
<dbReference type="HAMAP" id="MF_01554_B">
    <property type="entry name" value="GlmM_B"/>
    <property type="match status" value="1"/>
</dbReference>
<dbReference type="GO" id="GO:0009252">
    <property type="term" value="P:peptidoglycan biosynthetic process"/>
    <property type="evidence" value="ECO:0007669"/>
    <property type="project" value="TreeGrafter"/>
</dbReference>
<name>A0A135YZA8_9FIRM</name>
<comment type="PTM">
    <text evidence="7">Activated by phosphorylation.</text>
</comment>
<dbReference type="PRINTS" id="PR00509">
    <property type="entry name" value="PGMPMM"/>
</dbReference>
<dbReference type="GO" id="GO:0008966">
    <property type="term" value="F:phosphoglucosamine mutase activity"/>
    <property type="evidence" value="ECO:0007669"/>
    <property type="project" value="UniProtKB-UniRule"/>
</dbReference>
<dbReference type="GO" id="GO:0006048">
    <property type="term" value="P:UDP-N-acetylglucosamine biosynthetic process"/>
    <property type="evidence" value="ECO:0007669"/>
    <property type="project" value="TreeGrafter"/>
</dbReference>
<dbReference type="Pfam" id="PF00408">
    <property type="entry name" value="PGM_PMM_IV"/>
    <property type="match status" value="1"/>
</dbReference>
<dbReference type="InterPro" id="IPR016055">
    <property type="entry name" value="A-D-PHexomutase_a/b/a-I/II/III"/>
</dbReference>
<dbReference type="CDD" id="cd05802">
    <property type="entry name" value="GlmM"/>
    <property type="match status" value="1"/>
</dbReference>
<dbReference type="STRING" id="1261.HMPREF3195_00109"/>
<feature type="modified residue" description="Phosphoserine" evidence="7">
    <location>
        <position position="100"/>
    </location>
</feature>
<dbReference type="NCBIfam" id="TIGR01455">
    <property type="entry name" value="glmM"/>
    <property type="match status" value="1"/>
</dbReference>
<dbReference type="SUPFAM" id="SSF55957">
    <property type="entry name" value="Phosphoglucomutase, C-terminal domain"/>
    <property type="match status" value="1"/>
</dbReference>
<keyword evidence="3 7" id="KW-0479">Metal-binding</keyword>
<dbReference type="EMBL" id="LSQZ01000002">
    <property type="protein sequence ID" value="KXI14738.1"/>
    <property type="molecule type" value="Genomic_DNA"/>
</dbReference>
<dbReference type="GO" id="GO:0005975">
    <property type="term" value="P:carbohydrate metabolic process"/>
    <property type="evidence" value="ECO:0007669"/>
    <property type="project" value="InterPro"/>
</dbReference>
<keyword evidence="4 7" id="KW-0460">Magnesium</keyword>
<evidence type="ECO:0000256" key="6">
    <source>
        <dbReference type="ARBA" id="ARBA00050364"/>
    </source>
</evidence>
<dbReference type="PANTHER" id="PTHR42946:SF1">
    <property type="entry name" value="PHOSPHOGLUCOMUTASE (ALPHA-D-GLUCOSE-1,6-BISPHOSPHATE-DEPENDENT)"/>
    <property type="match status" value="1"/>
</dbReference>
<comment type="function">
    <text evidence="7 9">Catalyzes the conversion of glucosamine-6-phosphate to glucosamine-1-phosphate.</text>
</comment>
<dbReference type="Proteomes" id="UP000070326">
    <property type="component" value="Unassembled WGS sequence"/>
</dbReference>
<dbReference type="GO" id="GO:0000287">
    <property type="term" value="F:magnesium ion binding"/>
    <property type="evidence" value="ECO:0007669"/>
    <property type="project" value="UniProtKB-UniRule"/>
</dbReference>
<dbReference type="InterPro" id="IPR005841">
    <property type="entry name" value="Alpha-D-phosphohexomutase_SF"/>
</dbReference>
<feature type="domain" description="Alpha-D-phosphohexomutase C-terminal" evidence="10">
    <location>
        <begin position="374"/>
        <end position="437"/>
    </location>
</feature>
<evidence type="ECO:0000259" key="13">
    <source>
        <dbReference type="Pfam" id="PF02880"/>
    </source>
</evidence>
<dbReference type="Pfam" id="PF02880">
    <property type="entry name" value="PGM_PMM_III"/>
    <property type="match status" value="1"/>
</dbReference>
<evidence type="ECO:0000256" key="4">
    <source>
        <dbReference type="ARBA" id="ARBA00022842"/>
    </source>
</evidence>
<feature type="domain" description="Alpha-D-phosphohexomutase alpha/beta/alpha" evidence="11">
    <location>
        <begin position="2"/>
        <end position="135"/>
    </location>
</feature>
<dbReference type="InterPro" id="IPR005844">
    <property type="entry name" value="A-D-PHexomutase_a/b/a-I"/>
</dbReference>
<dbReference type="SUPFAM" id="SSF53738">
    <property type="entry name" value="Phosphoglucomutase, first 3 domains"/>
    <property type="match status" value="3"/>
</dbReference>
<dbReference type="InterPro" id="IPR016066">
    <property type="entry name" value="A-D-PHexomutase_CS"/>
</dbReference>
<dbReference type="Pfam" id="PF02878">
    <property type="entry name" value="PGM_PMM_I"/>
    <property type="match status" value="1"/>
</dbReference>
<dbReference type="GeneID" id="79843176"/>
<dbReference type="InterPro" id="IPR006352">
    <property type="entry name" value="GlmM_bact"/>
</dbReference>
<feature type="binding site" description="via phosphate group" evidence="7">
    <location>
        <position position="100"/>
    </location>
    <ligand>
        <name>Mg(2+)</name>
        <dbReference type="ChEBI" id="CHEBI:18420"/>
    </ligand>
</feature>
<evidence type="ECO:0000313" key="14">
    <source>
        <dbReference type="EMBL" id="KXI14738.1"/>
    </source>
</evidence>
<dbReference type="PROSITE" id="PS00710">
    <property type="entry name" value="PGM_PMM"/>
    <property type="match status" value="1"/>
</dbReference>
<dbReference type="InterPro" id="IPR005843">
    <property type="entry name" value="A-D-PHexomutase_C"/>
</dbReference>
<dbReference type="EC" id="5.4.2.10" evidence="7 9"/>
<comment type="caution">
    <text evidence="14">The sequence shown here is derived from an EMBL/GenBank/DDBJ whole genome shotgun (WGS) entry which is preliminary data.</text>
</comment>
<dbReference type="eggNOG" id="COG1109">
    <property type="taxonomic scope" value="Bacteria"/>
</dbReference>
<feature type="domain" description="Alpha-D-phosphohexomutase alpha/beta/alpha" evidence="12">
    <location>
        <begin position="158"/>
        <end position="253"/>
    </location>
</feature>
<evidence type="ECO:0000259" key="12">
    <source>
        <dbReference type="Pfam" id="PF02879"/>
    </source>
</evidence>
<feature type="domain" description="Alpha-D-phosphohexomutase alpha/beta/alpha" evidence="13">
    <location>
        <begin position="257"/>
        <end position="369"/>
    </location>
</feature>
<evidence type="ECO:0000256" key="7">
    <source>
        <dbReference type="HAMAP-Rule" id="MF_01554"/>
    </source>
</evidence>
<dbReference type="FunFam" id="3.30.310.50:FF:000001">
    <property type="entry name" value="Phosphoglucosamine mutase"/>
    <property type="match status" value="1"/>
</dbReference>
<sequence length="449" mass="48837">MRKYFGTDGVRGIANTELSPSMAFKLGRAGGYVLAENKEKVKVVVGRDTRISGDMLEAALISGLMSVGCDVITVGIIPTPGVAYLTRKYEADCGVVISASHNPVEYNGIKFFNKSGFKLDDSIELEIEKYIDNMDLIDVNPTGDMVGRKIFDHEAIRHYADYLKSKIDVSLEGVKCVLDCANGAAYRVAPMVFEELGAEVIAINAQPDGTNINDKCGSTHPEGLQKKVIEVGADIGLAYDGDADRLIAVDEKGNLVDGDKIMVLGAIDMKKKGKLVKDTLVVTVMSNIGLTIAAKEHGINLATTAVGDRYVLEEMQKSGYVLGGEQSGHLVFLDYNTTGDGTMSSLVLTQIMVEEKKAMSELASVMDQYPQVLENVKVKNEFKNSYMDFKEIADEIVRIEKEMDGKGRVLIRPSGTEPLVRVMLEGKDQDHIHELALGLAAIIKEKIGC</sequence>
<dbReference type="FunFam" id="3.40.120.10:FF:000001">
    <property type="entry name" value="Phosphoglucosamine mutase"/>
    <property type="match status" value="1"/>
</dbReference>
<feature type="binding site" evidence="7">
    <location>
        <position position="244"/>
    </location>
    <ligand>
        <name>Mg(2+)</name>
        <dbReference type="ChEBI" id="CHEBI:18420"/>
    </ligand>
</feature>
<comment type="similarity">
    <text evidence="1 7 8">Belongs to the phosphohexose mutase family.</text>
</comment>
<evidence type="ECO:0000256" key="1">
    <source>
        <dbReference type="ARBA" id="ARBA00010231"/>
    </source>
</evidence>
<evidence type="ECO:0000256" key="3">
    <source>
        <dbReference type="ARBA" id="ARBA00022723"/>
    </source>
</evidence>
<dbReference type="FunFam" id="3.40.120.10:FF:000003">
    <property type="entry name" value="Phosphoglucosamine mutase"/>
    <property type="match status" value="1"/>
</dbReference>
<dbReference type="InterPro" id="IPR050060">
    <property type="entry name" value="Phosphoglucosamine_mutase"/>
</dbReference>
<feature type="active site" description="Phosphoserine intermediate" evidence="7">
    <location>
        <position position="100"/>
    </location>
</feature>
<comment type="catalytic activity">
    <reaction evidence="6 7 9">
        <text>alpha-D-glucosamine 1-phosphate = D-glucosamine 6-phosphate</text>
        <dbReference type="Rhea" id="RHEA:23424"/>
        <dbReference type="ChEBI" id="CHEBI:58516"/>
        <dbReference type="ChEBI" id="CHEBI:58725"/>
        <dbReference type="EC" id="5.4.2.10"/>
    </reaction>
</comment>
<accession>A0A135YZA8</accession>
<evidence type="ECO:0000256" key="8">
    <source>
        <dbReference type="RuleBase" id="RU004326"/>
    </source>
</evidence>
<dbReference type="PATRIC" id="fig|1261.5.peg.111"/>
<dbReference type="GO" id="GO:0005829">
    <property type="term" value="C:cytosol"/>
    <property type="evidence" value="ECO:0007669"/>
    <property type="project" value="TreeGrafter"/>
</dbReference>
<evidence type="ECO:0000259" key="11">
    <source>
        <dbReference type="Pfam" id="PF02878"/>
    </source>
</evidence>
<proteinExistence type="inferred from homology"/>